<evidence type="ECO:0000313" key="1">
    <source>
        <dbReference type="EMBL" id="PJD72873.1"/>
    </source>
</evidence>
<proteinExistence type="predicted"/>
<organism evidence="1">
    <name type="scientific">Enterobacter kobei</name>
    <dbReference type="NCBI Taxonomy" id="208224"/>
    <lineage>
        <taxon>Bacteria</taxon>
        <taxon>Pseudomonadati</taxon>
        <taxon>Pseudomonadota</taxon>
        <taxon>Gammaproteobacteria</taxon>
        <taxon>Enterobacterales</taxon>
        <taxon>Enterobacteriaceae</taxon>
        <taxon>Enterobacter</taxon>
        <taxon>Enterobacter cloacae complex</taxon>
    </lineage>
</organism>
<dbReference type="AlphaFoldDB" id="A0A2J0PID8"/>
<accession>A0A2J0PID8</accession>
<reference evidence="1 2" key="1">
    <citation type="journal article" date="2017" name="J. Antimicrob. Chemother.">
        <title>Characterization of the population structure, drug resistance mechanisms and plasmids of the community-associated Enterobacter cloacae complex in China.</title>
        <authorList>
            <person name="Zhou K."/>
            <person name="Yu W."/>
            <person name="Cao X."/>
            <person name="Shen P."/>
            <person name="Lu H."/>
            <person name="Luo Q."/>
            <person name="Rossen J.W.A."/>
            <person name="Xiao Y."/>
        </authorList>
    </citation>
    <scope>NUCLEOTIDE SEQUENCE [LARGE SCALE GENOMIC DNA]</scope>
    <source>
        <strain evidence="1">ECC1097</strain>
    </source>
</reference>
<comment type="caution">
    <text evidence="1">The sequence shown here is derived from an EMBL/GenBank/DDBJ whole genome shotgun (WGS) entry which is preliminary data.</text>
</comment>
<sequence>MHTCRVRCHYGNNITYCQLVNDGLALDAARKQKTPPERGFYQGFAVGRRRTHCVTSTQKVYAIEDERAIPARILTFLSMGRLSIFVQKILFMHTVFIYTEGVRSERGGRSSTGAMKSWLKRVVPSVP</sequence>
<dbReference type="Proteomes" id="UP000230495">
    <property type="component" value="Unassembled WGS sequence"/>
</dbReference>
<protein>
    <submittedName>
        <fullName evidence="1">Uncharacterized protein</fullName>
    </submittedName>
</protein>
<dbReference type="EMBL" id="NEEU01000012">
    <property type="protein sequence ID" value="PJD72873.1"/>
    <property type="molecule type" value="Genomic_DNA"/>
</dbReference>
<gene>
    <name evidence="1" type="ORF">B9Q37_15550</name>
</gene>
<name>A0A2J0PID8_9ENTR</name>
<evidence type="ECO:0000313" key="2">
    <source>
        <dbReference type="Proteomes" id="UP000230495"/>
    </source>
</evidence>